<dbReference type="EMBL" id="BONP01000014">
    <property type="protein sequence ID" value="GIG40642.1"/>
    <property type="molecule type" value="Genomic_DNA"/>
</dbReference>
<keyword evidence="2" id="KW-1185">Reference proteome</keyword>
<organism evidence="1 2">
    <name type="scientific">Cellulomonas phragmiteti</name>
    <dbReference type="NCBI Taxonomy" id="478780"/>
    <lineage>
        <taxon>Bacteria</taxon>
        <taxon>Bacillati</taxon>
        <taxon>Actinomycetota</taxon>
        <taxon>Actinomycetes</taxon>
        <taxon>Micrococcales</taxon>
        <taxon>Cellulomonadaceae</taxon>
        <taxon>Cellulomonas</taxon>
    </lineage>
</organism>
<protein>
    <submittedName>
        <fullName evidence="1">Uncharacterized protein</fullName>
    </submittedName>
</protein>
<reference evidence="1 2" key="1">
    <citation type="submission" date="2021-01" db="EMBL/GenBank/DDBJ databases">
        <title>Whole genome shotgun sequence of Cellulomonas phragmiteti NBRC 110785.</title>
        <authorList>
            <person name="Komaki H."/>
            <person name="Tamura T."/>
        </authorList>
    </citation>
    <scope>NUCLEOTIDE SEQUENCE [LARGE SCALE GENOMIC DNA]</scope>
    <source>
        <strain evidence="1 2">NBRC 110785</strain>
    </source>
</reference>
<dbReference type="RefSeq" id="WP_203674536.1">
    <property type="nucleotide sequence ID" value="NZ_BONP01000014.1"/>
</dbReference>
<name>A0ABQ4DNU2_9CELL</name>
<proteinExistence type="predicted"/>
<evidence type="ECO:0000313" key="1">
    <source>
        <dbReference type="EMBL" id="GIG40642.1"/>
    </source>
</evidence>
<accession>A0ABQ4DNU2</accession>
<evidence type="ECO:0000313" key="2">
    <source>
        <dbReference type="Proteomes" id="UP000614741"/>
    </source>
</evidence>
<gene>
    <name evidence="1" type="ORF">Cph01nite_24040</name>
</gene>
<comment type="caution">
    <text evidence="1">The sequence shown here is derived from an EMBL/GenBank/DDBJ whole genome shotgun (WGS) entry which is preliminary data.</text>
</comment>
<dbReference type="Proteomes" id="UP000614741">
    <property type="component" value="Unassembled WGS sequence"/>
</dbReference>
<sequence length="209" mass="21934">MTRPTPGTVAALLPDDWAVIDLEDDDRLAAVESLVDQQLSGSPELTRLRTAIRHELLTSTERAARAGGVLMALAVGAGGAPAVPASLTVYRVPGSLDARGRAAMTDVLATDEPGHTLDIGEGPAGTVLRRVRPGSASTELTGDHTLPALVADYWVEPAPGVQLVYLVFSSPLVDLRDQLVELFDTVVASVRVLDPSHPGATRATTEEDT</sequence>